<dbReference type="Pfam" id="PF00076">
    <property type="entry name" value="RRM_1"/>
    <property type="match status" value="1"/>
</dbReference>
<keyword evidence="5" id="KW-1185">Reference proteome</keyword>
<evidence type="ECO:0000259" key="2">
    <source>
        <dbReference type="PROSITE" id="PS50102"/>
    </source>
</evidence>
<dbReference type="InterPro" id="IPR000504">
    <property type="entry name" value="RRM_dom"/>
</dbReference>
<dbReference type="SMART" id="SM00360">
    <property type="entry name" value="RRM"/>
    <property type="match status" value="1"/>
</dbReference>
<organism evidence="4 5">
    <name type="scientific">Hibiscus sabdariffa</name>
    <name type="common">roselle</name>
    <dbReference type="NCBI Taxonomy" id="183260"/>
    <lineage>
        <taxon>Eukaryota</taxon>
        <taxon>Viridiplantae</taxon>
        <taxon>Streptophyta</taxon>
        <taxon>Embryophyta</taxon>
        <taxon>Tracheophyta</taxon>
        <taxon>Spermatophyta</taxon>
        <taxon>Magnoliopsida</taxon>
        <taxon>eudicotyledons</taxon>
        <taxon>Gunneridae</taxon>
        <taxon>Pentapetalae</taxon>
        <taxon>rosids</taxon>
        <taxon>malvids</taxon>
        <taxon>Malvales</taxon>
        <taxon>Malvaceae</taxon>
        <taxon>Malvoideae</taxon>
        <taxon>Hibiscus</taxon>
    </lineage>
</organism>
<dbReference type="InterPro" id="IPR035979">
    <property type="entry name" value="RBD_domain_sf"/>
</dbReference>
<comment type="caution">
    <text evidence="4">The sequence shown here is derived from an EMBL/GenBank/DDBJ whole genome shotgun (WGS) entry which is preliminary data.</text>
</comment>
<protein>
    <recommendedName>
        <fullName evidence="2">RRM domain-containing protein</fullName>
    </recommendedName>
</protein>
<dbReference type="EMBL" id="JBBPBN010000026">
    <property type="protein sequence ID" value="KAK9007436.1"/>
    <property type="molecule type" value="Genomic_DNA"/>
</dbReference>
<dbReference type="Gene3D" id="3.30.70.330">
    <property type="match status" value="1"/>
</dbReference>
<dbReference type="InterPro" id="IPR012677">
    <property type="entry name" value="Nucleotide-bd_a/b_plait_sf"/>
</dbReference>
<reference evidence="4 5" key="1">
    <citation type="journal article" date="2024" name="G3 (Bethesda)">
        <title>Genome assembly of Hibiscus sabdariffa L. provides insights into metabolisms of medicinal natural products.</title>
        <authorList>
            <person name="Kim T."/>
        </authorList>
    </citation>
    <scope>NUCLEOTIDE SEQUENCE [LARGE SCALE GENOMIC DNA]</scope>
    <source>
        <strain evidence="4">TK-2024</strain>
        <tissue evidence="4">Old leaves</tissue>
    </source>
</reference>
<evidence type="ECO:0000313" key="3">
    <source>
        <dbReference type="EMBL" id="KAK9007436.1"/>
    </source>
</evidence>
<evidence type="ECO:0000313" key="4">
    <source>
        <dbReference type="EMBL" id="KAK9007439.1"/>
    </source>
</evidence>
<evidence type="ECO:0000313" key="5">
    <source>
        <dbReference type="Proteomes" id="UP001396334"/>
    </source>
</evidence>
<feature type="domain" description="RRM" evidence="2">
    <location>
        <begin position="16"/>
        <end position="84"/>
    </location>
</feature>
<dbReference type="EMBL" id="JBBPBN010000026">
    <property type="protein sequence ID" value="KAK9007439.1"/>
    <property type="molecule type" value="Genomic_DNA"/>
</dbReference>
<dbReference type="SUPFAM" id="SSF54928">
    <property type="entry name" value="RNA-binding domain, RBD"/>
    <property type="match status" value="1"/>
</dbReference>
<evidence type="ECO:0000256" key="1">
    <source>
        <dbReference type="PROSITE-ProRule" id="PRU00176"/>
    </source>
</evidence>
<dbReference type="PROSITE" id="PS50102">
    <property type="entry name" value="RRM"/>
    <property type="match status" value="1"/>
</dbReference>
<sequence>MDAMESQLKSQELQEVSLFAENLPWGMQWKGLWHLFARHGDVTEAFVAGKLSRGGKRFGFVRFRCKTDAMRTMERLNGFSVYGF</sequence>
<keyword evidence="1" id="KW-0694">RNA-binding</keyword>
<accession>A0ABR2R3D2</accession>
<name>A0ABR2R3D2_9ROSI</name>
<dbReference type="Proteomes" id="UP001396334">
    <property type="component" value="Unassembled WGS sequence"/>
</dbReference>
<proteinExistence type="predicted"/>
<dbReference type="CDD" id="cd00590">
    <property type="entry name" value="RRM_SF"/>
    <property type="match status" value="1"/>
</dbReference>
<gene>
    <name evidence="3" type="ORF">V6N11_074360</name>
    <name evidence="4" type="ORF">V6N11_074363</name>
</gene>